<protein>
    <submittedName>
        <fullName evidence="2">Uncharacterized protein</fullName>
    </submittedName>
</protein>
<sequence length="367" mass="41938">MKWAMECANANSNETIRIKRGPQTVNDALHNIRAFSDEYRRLEESQAPEDYTNPPPFPPLPRCYGWTKVSFSAIPLRRMRAFLEFHPDDKGDLYAIIYEFVPPKEQDRSVAQVHLDFFYAVGFQVHPYKLDNWHGGRLIDQSDIWSVYQRAAWNGKYNQHKDAKVWMWTLSCEPRNIPENREKHKLPTRPSLPTGRFIEEVLSNGDSSMSQSESYESSEEESSQSDDPSPKKRKMLKGPVVPKPSGFRKTRYSNTHPSASSPKSGIKPPTIIPVPKKKETRSSSVIPKRFRVRTQSDDLSSSPSLSSSTKTEGSDSSSEDENPHIRRTRDHRKAHKKPVIPKPPIPSRTDNAAETLSRFNKSESSTE</sequence>
<evidence type="ECO:0000256" key="1">
    <source>
        <dbReference type="SAM" id="MobiDB-lite"/>
    </source>
</evidence>
<gene>
    <name evidence="2" type="ORF">CRHIZ90672A_00010907</name>
</gene>
<comment type="caution">
    <text evidence="2">The sequence shown here is derived from an EMBL/GenBank/DDBJ whole genome shotgun (WGS) entry which is preliminary data.</text>
</comment>
<dbReference type="Proteomes" id="UP000696573">
    <property type="component" value="Unassembled WGS sequence"/>
</dbReference>
<reference evidence="2" key="1">
    <citation type="submission" date="2021-10" db="EMBL/GenBank/DDBJ databases">
        <authorList>
            <person name="Piombo E."/>
        </authorList>
    </citation>
    <scope>NUCLEOTIDE SEQUENCE</scope>
</reference>
<dbReference type="AlphaFoldDB" id="A0A9N9VE61"/>
<evidence type="ECO:0000313" key="2">
    <source>
        <dbReference type="EMBL" id="CAH0023463.1"/>
    </source>
</evidence>
<feature type="compositionally biased region" description="Polar residues" evidence="1">
    <location>
        <begin position="252"/>
        <end position="263"/>
    </location>
</feature>
<organism evidence="2 3">
    <name type="scientific">Clonostachys rhizophaga</name>
    <dbReference type="NCBI Taxonomy" id="160324"/>
    <lineage>
        <taxon>Eukaryota</taxon>
        <taxon>Fungi</taxon>
        <taxon>Dikarya</taxon>
        <taxon>Ascomycota</taxon>
        <taxon>Pezizomycotina</taxon>
        <taxon>Sordariomycetes</taxon>
        <taxon>Hypocreomycetidae</taxon>
        <taxon>Hypocreales</taxon>
        <taxon>Bionectriaceae</taxon>
        <taxon>Clonostachys</taxon>
    </lineage>
</organism>
<feature type="compositionally biased region" description="Low complexity" evidence="1">
    <location>
        <begin position="297"/>
        <end position="316"/>
    </location>
</feature>
<evidence type="ECO:0000313" key="3">
    <source>
        <dbReference type="Proteomes" id="UP000696573"/>
    </source>
</evidence>
<feature type="compositionally biased region" description="Basic residues" evidence="1">
    <location>
        <begin position="325"/>
        <end position="339"/>
    </location>
</feature>
<accession>A0A9N9VE61</accession>
<name>A0A9N9VE61_9HYPO</name>
<feature type="compositionally biased region" description="Polar residues" evidence="1">
    <location>
        <begin position="348"/>
        <end position="367"/>
    </location>
</feature>
<keyword evidence="3" id="KW-1185">Reference proteome</keyword>
<dbReference type="OrthoDB" id="4633509at2759"/>
<dbReference type="EMBL" id="CABFNQ020000692">
    <property type="protein sequence ID" value="CAH0023463.1"/>
    <property type="molecule type" value="Genomic_DNA"/>
</dbReference>
<proteinExistence type="predicted"/>
<feature type="region of interest" description="Disordered" evidence="1">
    <location>
        <begin position="203"/>
        <end position="367"/>
    </location>
</feature>